<dbReference type="EMBL" id="BAABME010002564">
    <property type="protein sequence ID" value="GAA0155187.1"/>
    <property type="molecule type" value="Genomic_DNA"/>
</dbReference>
<evidence type="ECO:0000313" key="1">
    <source>
        <dbReference type="EMBL" id="GAA0155187.1"/>
    </source>
</evidence>
<accession>A0AAV3PYX9</accession>
<evidence type="ECO:0008006" key="3">
    <source>
        <dbReference type="Google" id="ProtNLM"/>
    </source>
</evidence>
<reference evidence="1 2" key="1">
    <citation type="submission" date="2024-01" db="EMBL/GenBank/DDBJ databases">
        <title>The complete chloroplast genome sequence of Lithospermum erythrorhizon: insights into the phylogenetic relationship among Boraginaceae species and the maternal lineages of purple gromwells.</title>
        <authorList>
            <person name="Okada T."/>
            <person name="Watanabe K."/>
        </authorList>
    </citation>
    <scope>NUCLEOTIDE SEQUENCE [LARGE SCALE GENOMIC DNA]</scope>
</reference>
<organism evidence="1 2">
    <name type="scientific">Lithospermum erythrorhizon</name>
    <name type="common">Purple gromwell</name>
    <name type="synonym">Lithospermum officinale var. erythrorhizon</name>
    <dbReference type="NCBI Taxonomy" id="34254"/>
    <lineage>
        <taxon>Eukaryota</taxon>
        <taxon>Viridiplantae</taxon>
        <taxon>Streptophyta</taxon>
        <taxon>Embryophyta</taxon>
        <taxon>Tracheophyta</taxon>
        <taxon>Spermatophyta</taxon>
        <taxon>Magnoliopsida</taxon>
        <taxon>eudicotyledons</taxon>
        <taxon>Gunneridae</taxon>
        <taxon>Pentapetalae</taxon>
        <taxon>asterids</taxon>
        <taxon>lamiids</taxon>
        <taxon>Boraginales</taxon>
        <taxon>Boraginaceae</taxon>
        <taxon>Boraginoideae</taxon>
        <taxon>Lithospermeae</taxon>
        <taxon>Lithospermum</taxon>
    </lineage>
</organism>
<dbReference type="Pfam" id="PF14223">
    <property type="entry name" value="Retrotran_gag_2"/>
    <property type="match status" value="1"/>
</dbReference>
<keyword evidence="2" id="KW-1185">Reference proteome</keyword>
<evidence type="ECO:0000313" key="2">
    <source>
        <dbReference type="Proteomes" id="UP001454036"/>
    </source>
</evidence>
<sequence length="147" mass="16738">MDGIKEGGSITRPPVLDGTNYPYWKARMTAFLKSVDTKTWKAILTGWTPPTQQNVAGAVVVKQEVEWTVAEKELSLDNNKALNVIFCVVNVEVFKMISSYIVAKEAWEVLETAYEGTQKVKMSRLQQLTTKWETLRMEEDETIVTYN</sequence>
<comment type="caution">
    <text evidence="1">The sequence shown here is derived from an EMBL/GenBank/DDBJ whole genome shotgun (WGS) entry which is preliminary data.</text>
</comment>
<dbReference type="Proteomes" id="UP001454036">
    <property type="component" value="Unassembled WGS sequence"/>
</dbReference>
<name>A0AAV3PYX9_LITER</name>
<gene>
    <name evidence="1" type="ORF">LIER_12969</name>
</gene>
<dbReference type="PANTHER" id="PTHR35317:SF35">
    <property type="entry name" value="DUF4219 DOMAIN-CONTAINING PROTEIN"/>
    <property type="match status" value="1"/>
</dbReference>
<dbReference type="PANTHER" id="PTHR35317">
    <property type="entry name" value="OS04G0629600 PROTEIN"/>
    <property type="match status" value="1"/>
</dbReference>
<protein>
    <recommendedName>
        <fullName evidence="3">Gag-pol polyprotein</fullName>
    </recommendedName>
</protein>
<dbReference type="AlphaFoldDB" id="A0AAV3PYX9"/>
<proteinExistence type="predicted"/>